<dbReference type="SUPFAM" id="SSF56112">
    <property type="entry name" value="Protein kinase-like (PK-like)"/>
    <property type="match status" value="1"/>
</dbReference>
<reference evidence="2" key="1">
    <citation type="submission" date="2017-01" db="EMBL/GenBank/DDBJ databases">
        <title>A deep insight into the sialotranscriptome of adult male and female Cluex tarsalis mosquitoes.</title>
        <authorList>
            <person name="Ribeiro J.M."/>
            <person name="Moreira F."/>
            <person name="Bernard K.A."/>
            <person name="Calvo E."/>
        </authorList>
    </citation>
    <scope>NUCLEOTIDE SEQUENCE</scope>
    <source>
        <strain evidence="2">Kern County</strain>
        <tissue evidence="2">Salivary glands</tissue>
    </source>
</reference>
<dbReference type="Pfam" id="PF02958">
    <property type="entry name" value="EcKL"/>
    <property type="match status" value="1"/>
</dbReference>
<dbReference type="InterPro" id="IPR015897">
    <property type="entry name" value="CHK_kinase-like"/>
</dbReference>
<name>A0A1Q3FJZ3_CULTA</name>
<proteinExistence type="predicted"/>
<evidence type="ECO:0000313" key="2">
    <source>
        <dbReference type="EMBL" id="JAV27897.1"/>
    </source>
</evidence>
<dbReference type="SMART" id="SM00587">
    <property type="entry name" value="CHK"/>
    <property type="match status" value="1"/>
</dbReference>
<organism evidence="2">
    <name type="scientific">Culex tarsalis</name>
    <name type="common">Encephalitis mosquito</name>
    <dbReference type="NCBI Taxonomy" id="7177"/>
    <lineage>
        <taxon>Eukaryota</taxon>
        <taxon>Metazoa</taxon>
        <taxon>Ecdysozoa</taxon>
        <taxon>Arthropoda</taxon>
        <taxon>Hexapoda</taxon>
        <taxon>Insecta</taxon>
        <taxon>Pterygota</taxon>
        <taxon>Neoptera</taxon>
        <taxon>Endopterygota</taxon>
        <taxon>Diptera</taxon>
        <taxon>Nematocera</taxon>
        <taxon>Culicoidea</taxon>
        <taxon>Culicidae</taxon>
        <taxon>Culicinae</taxon>
        <taxon>Culicini</taxon>
        <taxon>Culex</taxon>
        <taxon>Culex</taxon>
    </lineage>
</organism>
<dbReference type="PANTHER" id="PTHR11012">
    <property type="entry name" value="PROTEIN KINASE-LIKE DOMAIN-CONTAINING"/>
    <property type="match status" value="1"/>
</dbReference>
<sequence length="425" mass="47655">MPKTQETKFVNSLFLTNLIQTQYGETEVKIKTYDVEPATAEINDPYARSSMNRILVKYVSKENPSENVITFVAKIKPSEGNLVEEFKKSDVFDKEIIIYKNILPKLVAVIAKLGGAVELAPQLIYSSDVPSNLMVLEDLTVRGYSVENQQLGLNLEQSKMAIEKMAFMHAASVVLLNENPTEFTKFAKGTFHADHKDKLGYFSNALATVAESANELGINSAVANKLKTLPAKAIQKAIDAYGSDFQGLKVLNHGDFWTNNVMYKYNNNELVDAIFVDFQNCVVGSPIIDLVYFLTSSPAYEVLEQSRDELIFVYHETLSLLLQRLDYKKPIPSLINLQVELLKHGALEVILSLTTAPFLRTKNAQNTPAMQPTLYKDEQKVDLKPVLKAHAAHINQQLKDYELRGLLDWGAAESKIKGLMGRFQK</sequence>
<dbReference type="PANTHER" id="PTHR11012:SF56">
    <property type="entry name" value="CHK KINASE-LIKE DOMAIN-CONTAINING PROTEIN-RELATED"/>
    <property type="match status" value="1"/>
</dbReference>
<dbReference type="AlphaFoldDB" id="A0A1Q3FJZ3"/>
<dbReference type="InterPro" id="IPR011009">
    <property type="entry name" value="Kinase-like_dom_sf"/>
</dbReference>
<dbReference type="InterPro" id="IPR004119">
    <property type="entry name" value="EcKL"/>
</dbReference>
<protein>
    <submittedName>
        <fullName evidence="2">Putative juvenile hormone-inducible protein</fullName>
    </submittedName>
</protein>
<evidence type="ECO:0000259" key="1">
    <source>
        <dbReference type="SMART" id="SM00587"/>
    </source>
</evidence>
<dbReference type="Gene3D" id="3.90.1200.10">
    <property type="match status" value="1"/>
</dbReference>
<dbReference type="EMBL" id="GFDL01007148">
    <property type="protein sequence ID" value="JAV27897.1"/>
    <property type="molecule type" value="Transcribed_RNA"/>
</dbReference>
<feature type="domain" description="CHK kinase-like" evidence="1">
    <location>
        <begin position="134"/>
        <end position="324"/>
    </location>
</feature>
<accession>A0A1Q3FJZ3</accession>